<evidence type="ECO:0000259" key="7">
    <source>
        <dbReference type="Pfam" id="PF03372"/>
    </source>
</evidence>
<comment type="cofactor">
    <cofactor evidence="1">
        <name>Mg(2+)</name>
        <dbReference type="ChEBI" id="CHEBI:18420"/>
    </cofactor>
</comment>
<dbReference type="OrthoDB" id="416119at2759"/>
<gene>
    <name evidence="8" type="ORF">DFP72DRAFT_1032965</name>
</gene>
<name>A0A8H6I0U2_9AGAR</name>
<keyword evidence="8" id="KW-0540">Nuclease</keyword>
<keyword evidence="9" id="KW-1185">Reference proteome</keyword>
<evidence type="ECO:0000256" key="4">
    <source>
        <dbReference type="ARBA" id="ARBA00022801"/>
    </source>
</evidence>
<dbReference type="GO" id="GO:0008081">
    <property type="term" value="F:phosphoric diester hydrolase activity"/>
    <property type="evidence" value="ECO:0007669"/>
    <property type="project" value="TreeGrafter"/>
</dbReference>
<keyword evidence="4" id="KW-0378">Hydrolase</keyword>
<evidence type="ECO:0000313" key="9">
    <source>
        <dbReference type="Proteomes" id="UP000521943"/>
    </source>
</evidence>
<dbReference type="GO" id="GO:0046872">
    <property type="term" value="F:metal ion binding"/>
    <property type="evidence" value="ECO:0007669"/>
    <property type="project" value="UniProtKB-KW"/>
</dbReference>
<dbReference type="InterPro" id="IPR004808">
    <property type="entry name" value="AP_endonuc_1"/>
</dbReference>
<dbReference type="SUPFAM" id="SSF56219">
    <property type="entry name" value="DNase I-like"/>
    <property type="match status" value="1"/>
</dbReference>
<evidence type="ECO:0000256" key="3">
    <source>
        <dbReference type="ARBA" id="ARBA00022723"/>
    </source>
</evidence>
<accession>A0A8H6I0U2</accession>
<evidence type="ECO:0000256" key="2">
    <source>
        <dbReference type="ARBA" id="ARBA00007092"/>
    </source>
</evidence>
<dbReference type="GO" id="GO:0005634">
    <property type="term" value="C:nucleus"/>
    <property type="evidence" value="ECO:0007669"/>
    <property type="project" value="TreeGrafter"/>
</dbReference>
<dbReference type="Proteomes" id="UP000521943">
    <property type="component" value="Unassembled WGS sequence"/>
</dbReference>
<evidence type="ECO:0000256" key="6">
    <source>
        <dbReference type="SAM" id="MobiDB-lite"/>
    </source>
</evidence>
<keyword evidence="3" id="KW-0479">Metal-binding</keyword>
<comment type="caution">
    <text evidence="8">The sequence shown here is derived from an EMBL/GenBank/DDBJ whole genome shotgun (WGS) entry which is preliminary data.</text>
</comment>
<feature type="domain" description="Endonuclease/exonuclease/phosphatase" evidence="7">
    <location>
        <begin position="8"/>
        <end position="213"/>
    </location>
</feature>
<reference evidence="8 9" key="1">
    <citation type="submission" date="2020-07" db="EMBL/GenBank/DDBJ databases">
        <title>Comparative genomics of pyrophilous fungi reveals a link between fire events and developmental genes.</title>
        <authorList>
            <consortium name="DOE Joint Genome Institute"/>
            <person name="Steindorff A.S."/>
            <person name="Carver A."/>
            <person name="Calhoun S."/>
            <person name="Stillman K."/>
            <person name="Liu H."/>
            <person name="Lipzen A."/>
            <person name="Pangilinan J."/>
            <person name="Labutti K."/>
            <person name="Bruns T.D."/>
            <person name="Grigoriev I.V."/>
        </authorList>
    </citation>
    <scope>NUCLEOTIDE SEQUENCE [LARGE SCALE GENOMIC DNA]</scope>
    <source>
        <strain evidence="8 9">CBS 144469</strain>
    </source>
</reference>
<dbReference type="EMBL" id="JACGCI010000028">
    <property type="protein sequence ID" value="KAF6755872.1"/>
    <property type="molecule type" value="Genomic_DNA"/>
</dbReference>
<sequence>MMRRKLGVLVVQETHLRQEDQDRLNEQLKRKIFIINSSNPRQPNANGVAVILNRRSTAWAETRRWVLIPGRALMVQFPWKNSRQHRTVLVIYAPNSAKENESFWRTLATKWDGPNPPPRPDIMLGDTNVVEDSLDRLPIHSDNAAAVAALRALKRKLNIVDGWREENPDDIAYTYLQEATGSQSRIDRIYVTPRILATTRCWSIEPSDIATDHSLVSFHYYDPGQPVHGNGRTTVPLWLAKDVKFLKKAKHLVKMAVEEAHLAPAQDDTQDGSHTYPIQKIYNALKVIRAKEAQPKMRRRIEARKKELKGVDGDCSCNRNGDKVNASASP</sequence>
<keyword evidence="5" id="KW-0460">Magnesium</keyword>
<proteinExistence type="inferred from homology"/>
<dbReference type="InterPro" id="IPR036691">
    <property type="entry name" value="Endo/exonu/phosph_ase_sf"/>
</dbReference>
<keyword evidence="8" id="KW-0269">Exonuclease</keyword>
<evidence type="ECO:0000256" key="1">
    <source>
        <dbReference type="ARBA" id="ARBA00001946"/>
    </source>
</evidence>
<dbReference type="AlphaFoldDB" id="A0A8H6I0U2"/>
<dbReference type="GO" id="GO:0006284">
    <property type="term" value="P:base-excision repair"/>
    <property type="evidence" value="ECO:0007669"/>
    <property type="project" value="TreeGrafter"/>
</dbReference>
<comment type="similarity">
    <text evidence="2">Belongs to the DNA repair enzymes AP/ExoA family.</text>
</comment>
<evidence type="ECO:0000256" key="5">
    <source>
        <dbReference type="ARBA" id="ARBA00022842"/>
    </source>
</evidence>
<protein>
    <submittedName>
        <fullName evidence="8">Endonuclease/exonuclease/phosphatase</fullName>
    </submittedName>
</protein>
<keyword evidence="8" id="KW-0255">Endonuclease</keyword>
<evidence type="ECO:0000313" key="8">
    <source>
        <dbReference type="EMBL" id="KAF6755872.1"/>
    </source>
</evidence>
<dbReference type="InterPro" id="IPR005135">
    <property type="entry name" value="Endo/exonuclease/phosphatase"/>
</dbReference>
<dbReference type="Pfam" id="PF03372">
    <property type="entry name" value="Exo_endo_phos"/>
    <property type="match status" value="1"/>
</dbReference>
<dbReference type="GO" id="GO:0008311">
    <property type="term" value="F:double-stranded DNA 3'-5' DNA exonuclease activity"/>
    <property type="evidence" value="ECO:0007669"/>
    <property type="project" value="TreeGrafter"/>
</dbReference>
<dbReference type="GO" id="GO:0003906">
    <property type="term" value="F:DNA-(apurinic or apyrimidinic site) endonuclease activity"/>
    <property type="evidence" value="ECO:0007669"/>
    <property type="project" value="TreeGrafter"/>
</dbReference>
<dbReference type="Gene3D" id="3.60.10.10">
    <property type="entry name" value="Endonuclease/exonuclease/phosphatase"/>
    <property type="match status" value="1"/>
</dbReference>
<feature type="region of interest" description="Disordered" evidence="6">
    <location>
        <begin position="308"/>
        <end position="330"/>
    </location>
</feature>
<dbReference type="PANTHER" id="PTHR22748">
    <property type="entry name" value="AP ENDONUCLEASE"/>
    <property type="match status" value="1"/>
</dbReference>
<dbReference type="PANTHER" id="PTHR22748:SF26">
    <property type="entry name" value="ENDONUCLEASE_EXONUCLEASE_PHOSPHATASE DOMAIN-CONTAINING PROTEIN"/>
    <property type="match status" value="1"/>
</dbReference>
<organism evidence="8 9">
    <name type="scientific">Ephemerocybe angulata</name>
    <dbReference type="NCBI Taxonomy" id="980116"/>
    <lineage>
        <taxon>Eukaryota</taxon>
        <taxon>Fungi</taxon>
        <taxon>Dikarya</taxon>
        <taxon>Basidiomycota</taxon>
        <taxon>Agaricomycotina</taxon>
        <taxon>Agaricomycetes</taxon>
        <taxon>Agaricomycetidae</taxon>
        <taxon>Agaricales</taxon>
        <taxon>Agaricineae</taxon>
        <taxon>Psathyrellaceae</taxon>
        <taxon>Ephemerocybe</taxon>
    </lineage>
</organism>